<dbReference type="EMBL" id="BAABRT010000007">
    <property type="protein sequence ID" value="GAA5524578.1"/>
    <property type="molecule type" value="Genomic_DNA"/>
</dbReference>
<keyword evidence="3" id="KW-1185">Reference proteome</keyword>
<keyword evidence="1" id="KW-1133">Transmembrane helix</keyword>
<proteinExistence type="predicted"/>
<comment type="caution">
    <text evidence="2">The sequence shown here is derived from an EMBL/GenBank/DDBJ whole genome shotgun (WGS) entry which is preliminary data.</text>
</comment>
<evidence type="ECO:0000256" key="1">
    <source>
        <dbReference type="SAM" id="Phobius"/>
    </source>
</evidence>
<keyword evidence="1" id="KW-0472">Membrane</keyword>
<reference evidence="2 3" key="1">
    <citation type="submission" date="2024-02" db="EMBL/GenBank/DDBJ databases">
        <title>Microbulbifer aestuariivivens NBRC 112533.</title>
        <authorList>
            <person name="Ichikawa N."/>
            <person name="Katano-Makiyama Y."/>
            <person name="Hidaka K."/>
        </authorList>
    </citation>
    <scope>NUCLEOTIDE SEQUENCE [LARGE SCALE GENOMIC DNA]</scope>
    <source>
        <strain evidence="2 3">NBRC 112533</strain>
    </source>
</reference>
<organism evidence="2 3">
    <name type="scientific">Microbulbifer aestuariivivens</name>
    <dbReference type="NCBI Taxonomy" id="1908308"/>
    <lineage>
        <taxon>Bacteria</taxon>
        <taxon>Pseudomonadati</taxon>
        <taxon>Pseudomonadota</taxon>
        <taxon>Gammaproteobacteria</taxon>
        <taxon>Cellvibrionales</taxon>
        <taxon>Microbulbiferaceae</taxon>
        <taxon>Microbulbifer</taxon>
    </lineage>
</organism>
<gene>
    <name evidence="2" type="ORF">Maes01_01135</name>
</gene>
<evidence type="ECO:0000313" key="3">
    <source>
        <dbReference type="Proteomes" id="UP001408594"/>
    </source>
</evidence>
<evidence type="ECO:0000313" key="2">
    <source>
        <dbReference type="EMBL" id="GAA5524578.1"/>
    </source>
</evidence>
<dbReference type="RefSeq" id="WP_345549649.1">
    <property type="nucleotide sequence ID" value="NZ_BAABRT010000007.1"/>
</dbReference>
<sequence length="48" mass="5202">MSKAMLLSIAIGVFILLLIGIALTIYEFHKAGSEPVEDMGKKADRPGR</sequence>
<protein>
    <submittedName>
        <fullName evidence="2">Uncharacterized protein</fullName>
    </submittedName>
</protein>
<accession>A0ABP9WPP1</accession>
<dbReference type="Proteomes" id="UP001408594">
    <property type="component" value="Unassembled WGS sequence"/>
</dbReference>
<name>A0ABP9WPP1_9GAMM</name>
<feature type="transmembrane region" description="Helical" evidence="1">
    <location>
        <begin position="6"/>
        <end position="26"/>
    </location>
</feature>
<keyword evidence="1" id="KW-0812">Transmembrane</keyword>